<dbReference type="GO" id="GO:0031267">
    <property type="term" value="F:small GTPase binding"/>
    <property type="evidence" value="ECO:0007669"/>
    <property type="project" value="TreeGrafter"/>
</dbReference>
<dbReference type="PROSITE" id="PS50913">
    <property type="entry name" value="GRIP"/>
    <property type="match status" value="1"/>
</dbReference>
<keyword evidence="2" id="KW-0333">Golgi apparatus</keyword>
<evidence type="ECO:0000256" key="3">
    <source>
        <dbReference type="ARBA" id="ARBA00023054"/>
    </source>
</evidence>
<accession>A0AAD9FX59</accession>
<feature type="compositionally biased region" description="Low complexity" evidence="4">
    <location>
        <begin position="20"/>
        <end position="36"/>
    </location>
</feature>
<feature type="region of interest" description="Disordered" evidence="4">
    <location>
        <begin position="417"/>
        <end position="503"/>
    </location>
</feature>
<dbReference type="AlphaFoldDB" id="A0AAD9FX59"/>
<dbReference type="Gene3D" id="1.20.5.1700">
    <property type="match status" value="1"/>
</dbReference>
<keyword evidence="3" id="KW-0175">Coiled coil</keyword>
<evidence type="ECO:0000313" key="6">
    <source>
        <dbReference type="EMBL" id="KAK1927885.1"/>
    </source>
</evidence>
<comment type="subcellular location">
    <subcellularLocation>
        <location evidence="1">Golgi apparatus</location>
    </subcellularLocation>
</comment>
<dbReference type="GO" id="GO:0006888">
    <property type="term" value="P:endoplasmic reticulum to Golgi vesicle-mediated transport"/>
    <property type="evidence" value="ECO:0007669"/>
    <property type="project" value="TreeGrafter"/>
</dbReference>
<dbReference type="InterPro" id="IPR000237">
    <property type="entry name" value="GRIP_dom"/>
</dbReference>
<keyword evidence="7" id="KW-1185">Reference proteome</keyword>
<dbReference type="PANTHER" id="PTHR18921">
    <property type="entry name" value="MYOSIN HEAVY CHAIN - RELATED"/>
    <property type="match status" value="1"/>
</dbReference>
<dbReference type="Proteomes" id="UP001182556">
    <property type="component" value="Unassembled WGS sequence"/>
</dbReference>
<evidence type="ECO:0000256" key="2">
    <source>
        <dbReference type="ARBA" id="ARBA00023034"/>
    </source>
</evidence>
<dbReference type="GO" id="GO:0005794">
    <property type="term" value="C:Golgi apparatus"/>
    <property type="evidence" value="ECO:0007669"/>
    <property type="project" value="UniProtKB-SubCell"/>
</dbReference>
<dbReference type="GO" id="GO:0007030">
    <property type="term" value="P:Golgi organization"/>
    <property type="evidence" value="ECO:0007669"/>
    <property type="project" value="TreeGrafter"/>
</dbReference>
<organism evidence="6 7">
    <name type="scientific">Papiliotrema laurentii</name>
    <name type="common">Cryptococcus laurentii</name>
    <dbReference type="NCBI Taxonomy" id="5418"/>
    <lineage>
        <taxon>Eukaryota</taxon>
        <taxon>Fungi</taxon>
        <taxon>Dikarya</taxon>
        <taxon>Basidiomycota</taxon>
        <taxon>Agaricomycotina</taxon>
        <taxon>Tremellomycetes</taxon>
        <taxon>Tremellales</taxon>
        <taxon>Rhynchogastremaceae</taxon>
        <taxon>Papiliotrema</taxon>
    </lineage>
</organism>
<gene>
    <name evidence="6" type="ORF">DB88DRAFT_479675</name>
</gene>
<reference evidence="6" key="1">
    <citation type="submission" date="2023-02" db="EMBL/GenBank/DDBJ databases">
        <title>Identification and recombinant expression of a fungal hydrolase from Papiliotrema laurentii that hydrolyzes apple cutin and clears colloidal polyester polyurethane.</title>
        <authorList>
            <consortium name="DOE Joint Genome Institute"/>
            <person name="Roman V.A."/>
            <person name="Bojanowski C."/>
            <person name="Crable B.R."/>
            <person name="Wagner D.N."/>
            <person name="Hung C.S."/>
            <person name="Nadeau L.J."/>
            <person name="Schratz L."/>
            <person name="Haridas S."/>
            <person name="Pangilinan J."/>
            <person name="Lipzen A."/>
            <person name="Na H."/>
            <person name="Yan M."/>
            <person name="Ng V."/>
            <person name="Grigoriev I.V."/>
            <person name="Spatafora J.W."/>
            <person name="Barlow D."/>
            <person name="Biffinger J."/>
            <person name="Kelley-Loughnane N."/>
            <person name="Varaljay V.A."/>
            <person name="Crookes-Goodson W.J."/>
        </authorList>
    </citation>
    <scope>NUCLEOTIDE SEQUENCE</scope>
    <source>
        <strain evidence="6">5307AH</strain>
    </source>
</reference>
<comment type="caution">
    <text evidence="6">The sequence shown here is derived from an EMBL/GenBank/DDBJ whole genome shotgun (WGS) entry which is preliminary data.</text>
</comment>
<dbReference type="EMBL" id="JAODAN010000001">
    <property type="protein sequence ID" value="KAK1927885.1"/>
    <property type="molecule type" value="Genomic_DNA"/>
</dbReference>
<evidence type="ECO:0000259" key="5">
    <source>
        <dbReference type="PROSITE" id="PS50913"/>
    </source>
</evidence>
<evidence type="ECO:0000256" key="1">
    <source>
        <dbReference type="ARBA" id="ARBA00004555"/>
    </source>
</evidence>
<feature type="compositionally biased region" description="Low complexity" evidence="4">
    <location>
        <begin position="444"/>
        <end position="473"/>
    </location>
</feature>
<protein>
    <recommendedName>
        <fullName evidence="5">GRIP domain-containing protein</fullName>
    </recommendedName>
</protein>
<name>A0AAD9FX59_PAPLA</name>
<feature type="compositionally biased region" description="Basic and acidic residues" evidence="4">
    <location>
        <begin position="380"/>
        <end position="393"/>
    </location>
</feature>
<dbReference type="InterPro" id="IPR019459">
    <property type="entry name" value="GRAB"/>
</dbReference>
<sequence length="503" mass="56020">MASNGAGKDAVDADHPDAGPSHSPRTSTSDRSPRSSMDNASPEERIARLEEELGATRQEKETLSNQYRNLLAKLTAMRQSLGDKLREDAEELDRRENTINNLQAEVTGLQEQLETVKAELVHANNESASLSAQLAQIRSQSDSSSSDVLSLTREMRELRGEMERLRVEREEWENEASRERERREVMEDEVAAMERREMENKREFDKGREELIAERQRADNLQEVLSEFQAAKDSELQQATQELESQLRAAATALSEYKLRAANAETRLGELSNDATRSASLAKELKEKNQIIGKLRHEAVVNNEHLTEALRRLRKNSSDNNVDRRLVTNILLAFLTTHRADSKRFEMLSLLSTILSWDDTEREKAGLQRVGATGVAGKAPSEKGKARSRKEERSAEEEAAMNESFSNLFVEFLLKEASQGQGPSQSGPSDPTSPLRSPLPGMAPSTWSPTGTSGTNTPNVRPRGLSNSSSVSGIGSGQIPQYVRKSSWGLQQALRGDKQERLQ</sequence>
<feature type="compositionally biased region" description="Basic and acidic residues" evidence="4">
    <location>
        <begin position="42"/>
        <end position="51"/>
    </location>
</feature>
<dbReference type="PANTHER" id="PTHR18921:SF2">
    <property type="entry name" value="THYROID RECEPTOR-INTERACTING PROTEIN 11"/>
    <property type="match status" value="1"/>
</dbReference>
<feature type="region of interest" description="Disordered" evidence="4">
    <location>
        <begin position="368"/>
        <end position="401"/>
    </location>
</feature>
<dbReference type="Pfam" id="PF10375">
    <property type="entry name" value="GRAB"/>
    <property type="match status" value="1"/>
</dbReference>
<feature type="region of interest" description="Disordered" evidence="4">
    <location>
        <begin position="1"/>
        <end position="61"/>
    </location>
</feature>
<evidence type="ECO:0000256" key="4">
    <source>
        <dbReference type="SAM" id="MobiDB-lite"/>
    </source>
</evidence>
<feature type="domain" description="GRIP" evidence="5">
    <location>
        <begin position="317"/>
        <end position="368"/>
    </location>
</feature>
<proteinExistence type="predicted"/>
<feature type="compositionally biased region" description="Low complexity" evidence="4">
    <location>
        <begin position="418"/>
        <end position="434"/>
    </location>
</feature>
<evidence type="ECO:0000313" key="7">
    <source>
        <dbReference type="Proteomes" id="UP001182556"/>
    </source>
</evidence>